<comment type="caution">
    <text evidence="13">The sequence shown here is derived from an EMBL/GenBank/DDBJ whole genome shotgun (WGS) entry which is preliminary data.</text>
</comment>
<reference evidence="13" key="2">
    <citation type="submission" date="2023-08" db="EMBL/GenBank/DDBJ databases">
        <authorList>
            <person name="Luo J."/>
        </authorList>
    </citation>
    <scope>NUCLEOTIDE SEQUENCE</scope>
    <source>
        <strain evidence="13">DSM 25064</strain>
    </source>
</reference>
<reference evidence="13" key="1">
    <citation type="journal article" date="2010" name="Int. J. Syst. Evol. Microbiol.">
        <title>Porticoccus litoralis gen. nov., sp. nov., a gammaproteobacterium isolated from the Yellow Sea.</title>
        <authorList>
            <person name="Oh H.M."/>
            <person name="Kim H."/>
            <person name="Kim K.M."/>
            <person name="Min G.S."/>
            <person name="Cho J.C."/>
        </authorList>
    </citation>
    <scope>NUCLEOTIDE SEQUENCE</scope>
    <source>
        <strain evidence="13">DSM 25064</strain>
    </source>
</reference>
<dbReference type="PIRSF" id="PIRSF010376">
    <property type="entry name" value="IspE"/>
    <property type="match status" value="1"/>
</dbReference>
<dbReference type="InterPro" id="IPR006204">
    <property type="entry name" value="GHMP_kinase_N_dom"/>
</dbReference>
<accession>A0AAW8B1G3</accession>
<evidence type="ECO:0000256" key="8">
    <source>
        <dbReference type="ARBA" id="ARBA00023229"/>
    </source>
</evidence>
<feature type="domain" description="GHMP kinase C-terminal" evidence="12">
    <location>
        <begin position="193"/>
        <end position="258"/>
    </location>
</feature>
<keyword evidence="14" id="KW-1185">Reference proteome</keyword>
<evidence type="ECO:0000259" key="11">
    <source>
        <dbReference type="Pfam" id="PF00288"/>
    </source>
</evidence>
<evidence type="ECO:0000313" key="13">
    <source>
        <dbReference type="EMBL" id="MDP1520218.1"/>
    </source>
</evidence>
<dbReference type="GO" id="GO:0016114">
    <property type="term" value="P:terpenoid biosynthetic process"/>
    <property type="evidence" value="ECO:0007669"/>
    <property type="project" value="UniProtKB-UniRule"/>
</dbReference>
<protein>
    <recommendedName>
        <fullName evidence="3 10">4-diphosphocytidyl-2-C-methyl-D-erythritol kinase</fullName>
        <shortName evidence="10">CMK</shortName>
        <ecNumber evidence="2 10">2.7.1.148</ecNumber>
    </recommendedName>
    <alternativeName>
        <fullName evidence="9 10">4-(cytidine-5'-diphospho)-2-C-methyl-D-erythritol kinase</fullName>
    </alternativeName>
</protein>
<dbReference type="HAMAP" id="MF_00061">
    <property type="entry name" value="IspE"/>
    <property type="match status" value="1"/>
</dbReference>
<comment type="similarity">
    <text evidence="1 10">Belongs to the GHMP kinase family. IspE subfamily.</text>
</comment>
<feature type="active site" evidence="10">
    <location>
        <position position="134"/>
    </location>
</feature>
<comment type="function">
    <text evidence="10">Catalyzes the phosphorylation of the position 2 hydroxy group of 4-diphosphocytidyl-2C-methyl-D-erythritol.</text>
</comment>
<evidence type="ECO:0000256" key="9">
    <source>
        <dbReference type="ARBA" id="ARBA00032554"/>
    </source>
</evidence>
<evidence type="ECO:0000256" key="1">
    <source>
        <dbReference type="ARBA" id="ARBA00009684"/>
    </source>
</evidence>
<dbReference type="Pfam" id="PF00288">
    <property type="entry name" value="GHMP_kinases_N"/>
    <property type="match status" value="1"/>
</dbReference>
<dbReference type="RefSeq" id="WP_305169784.1">
    <property type="nucleotide sequence ID" value="NZ_JAUUUU010000002.1"/>
</dbReference>
<comment type="catalytic activity">
    <reaction evidence="10">
        <text>4-CDP-2-C-methyl-D-erythritol + ATP = 4-CDP-2-C-methyl-D-erythritol 2-phosphate + ADP + H(+)</text>
        <dbReference type="Rhea" id="RHEA:18437"/>
        <dbReference type="ChEBI" id="CHEBI:15378"/>
        <dbReference type="ChEBI" id="CHEBI:30616"/>
        <dbReference type="ChEBI" id="CHEBI:57823"/>
        <dbReference type="ChEBI" id="CHEBI:57919"/>
        <dbReference type="ChEBI" id="CHEBI:456216"/>
        <dbReference type="EC" id="2.7.1.148"/>
    </reaction>
</comment>
<dbReference type="PANTHER" id="PTHR43527">
    <property type="entry name" value="4-DIPHOSPHOCYTIDYL-2-C-METHYL-D-ERYTHRITOL KINASE, CHLOROPLASTIC"/>
    <property type="match status" value="1"/>
</dbReference>
<dbReference type="GO" id="GO:0005524">
    <property type="term" value="F:ATP binding"/>
    <property type="evidence" value="ECO:0007669"/>
    <property type="project" value="UniProtKB-UniRule"/>
</dbReference>
<evidence type="ECO:0000256" key="5">
    <source>
        <dbReference type="ARBA" id="ARBA00022741"/>
    </source>
</evidence>
<evidence type="ECO:0000313" key="14">
    <source>
        <dbReference type="Proteomes" id="UP001178354"/>
    </source>
</evidence>
<dbReference type="EC" id="2.7.1.148" evidence="2 10"/>
<dbReference type="InterPro" id="IPR020568">
    <property type="entry name" value="Ribosomal_Su5_D2-typ_SF"/>
</dbReference>
<dbReference type="SUPFAM" id="SSF55060">
    <property type="entry name" value="GHMP Kinase, C-terminal domain"/>
    <property type="match status" value="1"/>
</dbReference>
<dbReference type="InterPro" id="IPR013750">
    <property type="entry name" value="GHMP_kinase_C_dom"/>
</dbReference>
<evidence type="ECO:0000256" key="3">
    <source>
        <dbReference type="ARBA" id="ARBA00017473"/>
    </source>
</evidence>
<dbReference type="NCBIfam" id="TIGR00154">
    <property type="entry name" value="ispE"/>
    <property type="match status" value="1"/>
</dbReference>
<dbReference type="Gene3D" id="3.30.230.10">
    <property type="match status" value="1"/>
</dbReference>
<keyword evidence="7 10" id="KW-0067">ATP-binding</keyword>
<dbReference type="EMBL" id="JAUUUU010000002">
    <property type="protein sequence ID" value="MDP1520218.1"/>
    <property type="molecule type" value="Genomic_DNA"/>
</dbReference>
<comment type="pathway">
    <text evidence="10">Isoprenoid biosynthesis; isopentenyl diphosphate biosynthesis via DXP pathway; isopentenyl diphosphate from 1-deoxy-D-xylulose 5-phosphate: step 3/6.</text>
</comment>
<sequence length="279" mass="30689">MLSLPAPAKINLFLHITGRRPDGYHNLQTLFQLLDFGDQLDIEVDSSGVIRVTPTLEAVPPEDNLIYRAARLLQQESGCKMGAAIHLHKQLPMGGGLGGGSSDAATTLMALNTLWQLNWSREKLMFLGQQLGADVPVFIFGHSAWAEGVGEQLTKVEMKSYWYLVLAPDTQVSTATIFAHQGLTRNTHPIKIRAFLEQGGRNDCQTVVEALYPQVKKARLWLAQFADARLTGTGACLFARFDSEADARSVLKQMPAPWQGFVAQGVNRSPLLDKLPSHN</sequence>
<evidence type="ECO:0000256" key="10">
    <source>
        <dbReference type="HAMAP-Rule" id="MF_00061"/>
    </source>
</evidence>
<dbReference type="Proteomes" id="UP001178354">
    <property type="component" value="Unassembled WGS sequence"/>
</dbReference>
<evidence type="ECO:0000256" key="4">
    <source>
        <dbReference type="ARBA" id="ARBA00022679"/>
    </source>
</evidence>
<evidence type="ECO:0000259" key="12">
    <source>
        <dbReference type="Pfam" id="PF08544"/>
    </source>
</evidence>
<evidence type="ECO:0000256" key="2">
    <source>
        <dbReference type="ARBA" id="ARBA00012052"/>
    </source>
</evidence>
<proteinExistence type="inferred from homology"/>
<evidence type="ECO:0000256" key="7">
    <source>
        <dbReference type="ARBA" id="ARBA00022840"/>
    </source>
</evidence>
<dbReference type="AlphaFoldDB" id="A0AAW8B1G3"/>
<feature type="binding site" evidence="10">
    <location>
        <begin position="92"/>
        <end position="102"/>
    </location>
    <ligand>
        <name>ATP</name>
        <dbReference type="ChEBI" id="CHEBI:30616"/>
    </ligand>
</feature>
<organism evidence="13 14">
    <name type="scientific">Porticoccus litoralis</name>
    <dbReference type="NCBI Taxonomy" id="434086"/>
    <lineage>
        <taxon>Bacteria</taxon>
        <taxon>Pseudomonadati</taxon>
        <taxon>Pseudomonadota</taxon>
        <taxon>Gammaproteobacteria</taxon>
        <taxon>Cellvibrionales</taxon>
        <taxon>Porticoccaceae</taxon>
        <taxon>Porticoccus</taxon>
    </lineage>
</organism>
<dbReference type="InterPro" id="IPR004424">
    <property type="entry name" value="IspE"/>
</dbReference>
<dbReference type="InterPro" id="IPR036554">
    <property type="entry name" value="GHMP_kinase_C_sf"/>
</dbReference>
<dbReference type="GO" id="GO:0019288">
    <property type="term" value="P:isopentenyl diphosphate biosynthetic process, methylerythritol 4-phosphate pathway"/>
    <property type="evidence" value="ECO:0007669"/>
    <property type="project" value="UniProtKB-UniRule"/>
</dbReference>
<keyword evidence="8 10" id="KW-0414">Isoprene biosynthesis</keyword>
<dbReference type="GO" id="GO:0050515">
    <property type="term" value="F:4-(cytidine 5'-diphospho)-2-C-methyl-D-erythritol kinase activity"/>
    <property type="evidence" value="ECO:0007669"/>
    <property type="project" value="UniProtKB-UniRule"/>
</dbReference>
<feature type="domain" description="GHMP kinase N-terminal" evidence="11">
    <location>
        <begin position="64"/>
        <end position="141"/>
    </location>
</feature>
<dbReference type="Pfam" id="PF08544">
    <property type="entry name" value="GHMP_kinases_C"/>
    <property type="match status" value="1"/>
</dbReference>
<dbReference type="Gene3D" id="3.30.70.890">
    <property type="entry name" value="GHMP kinase, C-terminal domain"/>
    <property type="match status" value="1"/>
</dbReference>
<dbReference type="SUPFAM" id="SSF54211">
    <property type="entry name" value="Ribosomal protein S5 domain 2-like"/>
    <property type="match status" value="1"/>
</dbReference>
<dbReference type="PANTHER" id="PTHR43527:SF2">
    <property type="entry name" value="4-DIPHOSPHOCYTIDYL-2-C-METHYL-D-ERYTHRITOL KINASE, CHLOROPLASTIC"/>
    <property type="match status" value="1"/>
</dbReference>
<gene>
    <name evidence="10 13" type="primary">ispE</name>
    <name evidence="13" type="ORF">Q8A57_04475</name>
</gene>
<evidence type="ECO:0000256" key="6">
    <source>
        <dbReference type="ARBA" id="ARBA00022777"/>
    </source>
</evidence>
<keyword evidence="5 10" id="KW-0547">Nucleotide-binding</keyword>
<keyword evidence="4 10" id="KW-0808">Transferase</keyword>
<feature type="active site" evidence="10">
    <location>
        <position position="9"/>
    </location>
</feature>
<name>A0AAW8B1G3_9GAMM</name>
<dbReference type="InterPro" id="IPR014721">
    <property type="entry name" value="Ribsml_uS5_D2-typ_fold_subgr"/>
</dbReference>
<keyword evidence="6 10" id="KW-0418">Kinase</keyword>